<evidence type="ECO:0000313" key="2">
    <source>
        <dbReference type="EMBL" id="SNT73964.1"/>
    </source>
</evidence>
<dbReference type="InterPro" id="IPR015590">
    <property type="entry name" value="Aldehyde_DH_dom"/>
</dbReference>
<reference evidence="2 3" key="1">
    <citation type="submission" date="2017-07" db="EMBL/GenBank/DDBJ databases">
        <authorList>
            <person name="Sun Z.S."/>
            <person name="Albrecht U."/>
            <person name="Echele G."/>
            <person name="Lee C.C."/>
        </authorList>
    </citation>
    <scope>NUCLEOTIDE SEQUENCE [LARGE SCALE GENOMIC DNA]</scope>
    <source>
        <strain evidence="2 3">DSM 14827</strain>
    </source>
</reference>
<dbReference type="InterPro" id="IPR016161">
    <property type="entry name" value="Ald_DH/histidinol_DH"/>
</dbReference>
<dbReference type="SUPFAM" id="SSF53720">
    <property type="entry name" value="ALDH-like"/>
    <property type="match status" value="1"/>
</dbReference>
<dbReference type="EMBL" id="FZQB01000006">
    <property type="protein sequence ID" value="SNT73964.1"/>
    <property type="molecule type" value="Genomic_DNA"/>
</dbReference>
<dbReference type="Pfam" id="PF00171">
    <property type="entry name" value="Aldedh"/>
    <property type="match status" value="1"/>
</dbReference>
<evidence type="ECO:0000313" key="3">
    <source>
        <dbReference type="Proteomes" id="UP000198307"/>
    </source>
</evidence>
<proteinExistence type="predicted"/>
<accession>A0A239PUI6</accession>
<dbReference type="RefSeq" id="WP_089344328.1">
    <property type="nucleotide sequence ID" value="NZ_CP067130.1"/>
</dbReference>
<keyword evidence="3" id="KW-1185">Reference proteome</keyword>
<evidence type="ECO:0000259" key="1">
    <source>
        <dbReference type="Pfam" id="PF00171"/>
    </source>
</evidence>
<organism evidence="2 3">
    <name type="scientific">Paracoccus seriniphilus</name>
    <dbReference type="NCBI Taxonomy" id="184748"/>
    <lineage>
        <taxon>Bacteria</taxon>
        <taxon>Pseudomonadati</taxon>
        <taxon>Pseudomonadota</taxon>
        <taxon>Alphaproteobacteria</taxon>
        <taxon>Rhodobacterales</taxon>
        <taxon>Paracoccaceae</taxon>
        <taxon>Paracoccus</taxon>
    </lineage>
</organism>
<dbReference type="AlphaFoldDB" id="A0A239PUI6"/>
<dbReference type="Proteomes" id="UP000198307">
    <property type="component" value="Unassembled WGS sequence"/>
</dbReference>
<protein>
    <submittedName>
        <fullName evidence="2">Aldehyde dehydrogenase family protein</fullName>
    </submittedName>
</protein>
<dbReference type="Gene3D" id="3.40.309.10">
    <property type="entry name" value="Aldehyde Dehydrogenase, Chain A, domain 2"/>
    <property type="match status" value="1"/>
</dbReference>
<name>A0A239PUI6_9RHOB</name>
<dbReference type="InterPro" id="IPR016163">
    <property type="entry name" value="Ald_DH_C"/>
</dbReference>
<feature type="domain" description="Aldehyde dehydrogenase" evidence="1">
    <location>
        <begin position="13"/>
        <end position="55"/>
    </location>
</feature>
<dbReference type="GO" id="GO:0016620">
    <property type="term" value="F:oxidoreductase activity, acting on the aldehyde or oxo group of donors, NAD or NADP as acceptor"/>
    <property type="evidence" value="ECO:0007669"/>
    <property type="project" value="InterPro"/>
</dbReference>
<gene>
    <name evidence="2" type="ORF">SAMN05444959_106144</name>
</gene>
<sequence>MTPESCQPAATGRAVAAITIGDPLDPATEMGPLVSAAQCSHVMAHIARAEAEGARHGTFIPRP</sequence>